<feature type="transmembrane region" description="Helical" evidence="8">
    <location>
        <begin position="68"/>
        <end position="91"/>
    </location>
</feature>
<feature type="transmembrane region" description="Helical" evidence="8">
    <location>
        <begin position="392"/>
        <end position="412"/>
    </location>
</feature>
<accession>A0A0D6Q6L4</accession>
<dbReference type="InterPro" id="IPR007498">
    <property type="entry name" value="PqiA-like"/>
</dbReference>
<feature type="transmembrane region" description="Helical" evidence="8">
    <location>
        <begin position="164"/>
        <end position="182"/>
    </location>
</feature>
<dbReference type="Proteomes" id="UP000032683">
    <property type="component" value="Unassembled WGS sequence"/>
</dbReference>
<evidence type="ECO:0000256" key="6">
    <source>
        <dbReference type="ARBA" id="ARBA00023136"/>
    </source>
</evidence>
<dbReference type="PANTHER" id="PTHR30462">
    <property type="entry name" value="INTERMEMBRANE TRANSPORT PROTEIN PQIB-RELATED"/>
    <property type="match status" value="1"/>
</dbReference>
<keyword evidence="3" id="KW-0997">Cell inner membrane</keyword>
<comment type="subcellular location">
    <subcellularLocation>
        <location evidence="1">Cell inner membrane</location>
    </subcellularLocation>
</comment>
<evidence type="ECO:0000256" key="5">
    <source>
        <dbReference type="ARBA" id="ARBA00022989"/>
    </source>
</evidence>
<sequence>MNTSSSSLHLRCDDVEPGPVRHVRVIGGLSECPGCGLYQRLPDLDPGEQASCVRCGQKLARRRRTAPLATPLAFCISSAAFYLAALASSLMTLDVYGRQRTVDLLTGPMELMHEGWGEAGVLVGAVTILAPAVAIGFMFAILVAASSRQLPDWAPRILVWYDKLRPWSMVEVYILGIFVAYTKLTDMAHVDVGPAVYLIGALMLTMAATDSTLDTEMIWRHRRIDSLTRAEGDQTVEVDYVHVDDIGMPPEDHLVACTSCGLVGELAHPVSNLSCVGICPRCEHRVWRRLPQSLTRTTAFLIAAIVFYIPANLYPVMTFMRMGGGGGHTIVEGAIELWVDGMIPLSLLVFFASITVPMLKIASLGWMVWQTWHGARGHLVARTRLFRVVDMVGRWSMIDVFMISILVAVVRFNAMASVTANAGMVAFAAVVVLTLLAAWSFDPRIMWDAAGRNGRVVDGLPPSVLQAQATRRPGPAAPSSPSLSPVGTGPVSMEPDQA</sequence>
<name>A0A0D6Q6L4_KOMXY</name>
<feature type="transmembrane region" description="Helical" evidence="8">
    <location>
        <begin position="298"/>
        <end position="317"/>
    </location>
</feature>
<evidence type="ECO:0000256" key="8">
    <source>
        <dbReference type="SAM" id="Phobius"/>
    </source>
</evidence>
<evidence type="ECO:0000256" key="1">
    <source>
        <dbReference type="ARBA" id="ARBA00004533"/>
    </source>
</evidence>
<dbReference type="InterPro" id="IPR051800">
    <property type="entry name" value="PqiA-PqiB_transport"/>
</dbReference>
<keyword evidence="5 8" id="KW-1133">Transmembrane helix</keyword>
<feature type="transmembrane region" description="Helical" evidence="8">
    <location>
        <begin position="194"/>
        <end position="213"/>
    </location>
</feature>
<dbReference type="Pfam" id="PF04403">
    <property type="entry name" value="PqiA"/>
    <property type="match status" value="2"/>
</dbReference>
<evidence type="ECO:0000256" key="4">
    <source>
        <dbReference type="ARBA" id="ARBA00022692"/>
    </source>
</evidence>
<evidence type="ECO:0000313" key="10">
    <source>
        <dbReference type="Proteomes" id="UP000032683"/>
    </source>
</evidence>
<dbReference type="GO" id="GO:0005886">
    <property type="term" value="C:plasma membrane"/>
    <property type="evidence" value="ECO:0007669"/>
    <property type="project" value="UniProtKB-SubCell"/>
</dbReference>
<dbReference type="PANTHER" id="PTHR30462:SF3">
    <property type="entry name" value="INTERMEMBRANE TRANSPORT PROTEIN PQIA"/>
    <property type="match status" value="1"/>
</dbReference>
<comment type="caution">
    <text evidence="9">The sequence shown here is derived from an EMBL/GenBank/DDBJ whole genome shotgun (WGS) entry which is preliminary data.</text>
</comment>
<keyword evidence="6 8" id="KW-0472">Membrane</keyword>
<feature type="transmembrane region" description="Helical" evidence="8">
    <location>
        <begin position="337"/>
        <end position="359"/>
    </location>
</feature>
<keyword evidence="4 8" id="KW-0812">Transmembrane</keyword>
<protein>
    <submittedName>
        <fullName evidence="9">Paraquat-inducible protein A</fullName>
    </submittedName>
</protein>
<feature type="transmembrane region" description="Helical" evidence="8">
    <location>
        <begin position="418"/>
        <end position="439"/>
    </location>
</feature>
<feature type="transmembrane region" description="Helical" evidence="8">
    <location>
        <begin position="119"/>
        <end position="143"/>
    </location>
</feature>
<reference evidence="9 10" key="1">
    <citation type="submission" date="2012-11" db="EMBL/GenBank/DDBJ databases">
        <title>Whole genome sequence of Gluconacetobacter xylinus NBRC 13693.</title>
        <authorList>
            <person name="Azuma Y."/>
            <person name="Higashiura N."/>
            <person name="Hirakawa H."/>
            <person name="Matsushita K."/>
        </authorList>
    </citation>
    <scope>NUCLEOTIDE SEQUENCE [LARGE SCALE GENOMIC DNA]</scope>
    <source>
        <strain evidence="9 10">NBRC 13693</strain>
    </source>
</reference>
<evidence type="ECO:0000256" key="2">
    <source>
        <dbReference type="ARBA" id="ARBA00022475"/>
    </source>
</evidence>
<dbReference type="AlphaFoldDB" id="A0A0D6Q6L4"/>
<organism evidence="9 10">
    <name type="scientific">Komagataeibacter xylinus NBRC 13693</name>
    <dbReference type="NCBI Taxonomy" id="1234668"/>
    <lineage>
        <taxon>Bacteria</taxon>
        <taxon>Pseudomonadati</taxon>
        <taxon>Pseudomonadota</taxon>
        <taxon>Alphaproteobacteria</taxon>
        <taxon>Acetobacterales</taxon>
        <taxon>Acetobacteraceae</taxon>
        <taxon>Komagataeibacter</taxon>
    </lineage>
</organism>
<evidence type="ECO:0000256" key="7">
    <source>
        <dbReference type="SAM" id="MobiDB-lite"/>
    </source>
</evidence>
<dbReference type="RefSeq" id="WP_048855832.1">
    <property type="nucleotide sequence ID" value="NZ_BANJ01000016.1"/>
</dbReference>
<gene>
    <name evidence="9" type="ORF">Gxy13693_016_027</name>
</gene>
<evidence type="ECO:0000313" key="9">
    <source>
        <dbReference type="EMBL" id="GAN99084.1"/>
    </source>
</evidence>
<feature type="region of interest" description="Disordered" evidence="7">
    <location>
        <begin position="467"/>
        <end position="498"/>
    </location>
</feature>
<proteinExistence type="predicted"/>
<dbReference type="EMBL" id="BANJ01000016">
    <property type="protein sequence ID" value="GAN99084.1"/>
    <property type="molecule type" value="Genomic_DNA"/>
</dbReference>
<evidence type="ECO:0000256" key="3">
    <source>
        <dbReference type="ARBA" id="ARBA00022519"/>
    </source>
</evidence>
<keyword evidence="2" id="KW-1003">Cell membrane</keyword>